<dbReference type="GO" id="GO:0005524">
    <property type="term" value="F:ATP binding"/>
    <property type="evidence" value="ECO:0007669"/>
    <property type="project" value="UniProtKB-KW"/>
</dbReference>
<feature type="transmembrane region" description="Helical" evidence="14">
    <location>
        <begin position="134"/>
        <end position="151"/>
    </location>
</feature>
<evidence type="ECO:0000256" key="11">
    <source>
        <dbReference type="ARBA" id="ARBA00022989"/>
    </source>
</evidence>
<keyword evidence="12" id="KW-0902">Two-component regulatory system</keyword>
<dbReference type="Pfam" id="PF02518">
    <property type="entry name" value="HATPase_c"/>
    <property type="match status" value="1"/>
</dbReference>
<evidence type="ECO:0000259" key="15">
    <source>
        <dbReference type="PROSITE" id="PS50109"/>
    </source>
</evidence>
<dbReference type="GO" id="GO:0000155">
    <property type="term" value="F:phosphorelay sensor kinase activity"/>
    <property type="evidence" value="ECO:0007669"/>
    <property type="project" value="InterPro"/>
</dbReference>
<keyword evidence="4" id="KW-1003">Cell membrane</keyword>
<gene>
    <name evidence="16" type="ORF">HF838_01815</name>
</gene>
<evidence type="ECO:0000256" key="2">
    <source>
        <dbReference type="ARBA" id="ARBA00004651"/>
    </source>
</evidence>
<dbReference type="PANTHER" id="PTHR43065:SF46">
    <property type="entry name" value="C4-DICARBOXYLATE TRANSPORT SENSOR PROTEIN DCTB"/>
    <property type="match status" value="1"/>
</dbReference>
<dbReference type="GO" id="GO:0005886">
    <property type="term" value="C:plasma membrane"/>
    <property type="evidence" value="ECO:0007669"/>
    <property type="project" value="UniProtKB-SubCell"/>
</dbReference>
<evidence type="ECO:0000256" key="13">
    <source>
        <dbReference type="ARBA" id="ARBA00023136"/>
    </source>
</evidence>
<keyword evidence="11 14" id="KW-1133">Transmembrane helix</keyword>
<evidence type="ECO:0000256" key="9">
    <source>
        <dbReference type="ARBA" id="ARBA00022777"/>
    </source>
</evidence>
<dbReference type="InterPro" id="IPR005467">
    <property type="entry name" value="His_kinase_dom"/>
</dbReference>
<dbReference type="GO" id="GO:0071555">
    <property type="term" value="P:cell wall organization"/>
    <property type="evidence" value="ECO:0007669"/>
    <property type="project" value="InterPro"/>
</dbReference>
<evidence type="ECO:0000256" key="10">
    <source>
        <dbReference type="ARBA" id="ARBA00022840"/>
    </source>
</evidence>
<comment type="subcellular location">
    <subcellularLocation>
        <location evidence="2">Cell membrane</location>
        <topology evidence="2">Multi-pass membrane protein</topology>
    </subcellularLocation>
</comment>
<dbReference type="PROSITE" id="PS50109">
    <property type="entry name" value="HIS_KIN"/>
    <property type="match status" value="1"/>
</dbReference>
<evidence type="ECO:0000256" key="14">
    <source>
        <dbReference type="SAM" id="Phobius"/>
    </source>
</evidence>
<evidence type="ECO:0000256" key="4">
    <source>
        <dbReference type="ARBA" id="ARBA00022475"/>
    </source>
</evidence>
<dbReference type="SUPFAM" id="SSF55874">
    <property type="entry name" value="ATPase domain of HSP90 chaperone/DNA topoisomerase II/histidine kinase"/>
    <property type="match status" value="1"/>
</dbReference>
<protein>
    <recommendedName>
        <fullName evidence="3">histidine kinase</fullName>
        <ecNumber evidence="3">2.7.13.3</ecNumber>
    </recommendedName>
</protein>
<evidence type="ECO:0000256" key="8">
    <source>
        <dbReference type="ARBA" id="ARBA00022741"/>
    </source>
</evidence>
<evidence type="ECO:0000256" key="12">
    <source>
        <dbReference type="ARBA" id="ARBA00023012"/>
    </source>
</evidence>
<dbReference type="Pfam" id="PF00512">
    <property type="entry name" value="HisKA"/>
    <property type="match status" value="1"/>
</dbReference>
<dbReference type="AlphaFoldDB" id="A0A848CIA9"/>
<feature type="transmembrane region" description="Helical" evidence="14">
    <location>
        <begin position="7"/>
        <end position="24"/>
    </location>
</feature>
<dbReference type="SMART" id="SM00388">
    <property type="entry name" value="HisKA"/>
    <property type="match status" value="1"/>
</dbReference>
<evidence type="ECO:0000313" key="17">
    <source>
        <dbReference type="Proteomes" id="UP000561326"/>
    </source>
</evidence>
<keyword evidence="7 14" id="KW-0812">Transmembrane</keyword>
<evidence type="ECO:0000256" key="6">
    <source>
        <dbReference type="ARBA" id="ARBA00022679"/>
    </source>
</evidence>
<evidence type="ECO:0000256" key="5">
    <source>
        <dbReference type="ARBA" id="ARBA00022553"/>
    </source>
</evidence>
<sequence>MVGVSTLLVNAFIIIICILFYQVSWMDRTDEKAHNAILIFLLATVATVLCMTFPFHVSLGYIYDLRLVPIILCFLYGGYRSLFFTSIVYLTYRYYLGGAGFYASVLLCLILVFIIFILQYVFPGLIRKRKMVTGMFLIFIACTIFIIFSIFNEIKINNGISDIITQFFISYAVINLFTMWLSLYLIEAMIERKKLKEEMNRSEKMRIIGELAASVAHEIRNPLTVVHGFMQLLGSDKIQESKKEEYLQIMMAELNRAQSIITDYLSLAKSEIGTREQVNMEQLIQQIVTIVSPLALLNGVEIRCSISMTELPYLHTDPEKIKQCLINIMKNGIEAMTNGGILQVNVHKRSDDFIIDIIDTGIGMTSEEVKQLGMPFYSTKEKGTGLGTMVCYSIIRGLNGKIEVTSQKGKGTCFSIIIPAC</sequence>
<comment type="catalytic activity">
    <reaction evidence="1">
        <text>ATP + protein L-histidine = ADP + protein N-phospho-L-histidine.</text>
        <dbReference type="EC" id="2.7.13.3"/>
    </reaction>
</comment>
<dbReference type="Gene3D" id="3.30.565.10">
    <property type="entry name" value="Histidine kinase-like ATPase, C-terminal domain"/>
    <property type="match status" value="1"/>
</dbReference>
<evidence type="ECO:0000256" key="1">
    <source>
        <dbReference type="ARBA" id="ARBA00000085"/>
    </source>
</evidence>
<feature type="transmembrane region" description="Helical" evidence="14">
    <location>
        <begin position="101"/>
        <end position="122"/>
    </location>
</feature>
<proteinExistence type="predicted"/>
<dbReference type="PANTHER" id="PTHR43065">
    <property type="entry name" value="SENSOR HISTIDINE KINASE"/>
    <property type="match status" value="1"/>
</dbReference>
<dbReference type="SUPFAM" id="SSF47384">
    <property type="entry name" value="Homodimeric domain of signal transducing histidine kinase"/>
    <property type="match status" value="1"/>
</dbReference>
<keyword evidence="13 14" id="KW-0472">Membrane</keyword>
<feature type="transmembrane region" description="Helical" evidence="14">
    <location>
        <begin position="163"/>
        <end position="186"/>
    </location>
</feature>
<dbReference type="SMART" id="SM00387">
    <property type="entry name" value="HATPase_c"/>
    <property type="match status" value="1"/>
</dbReference>
<dbReference type="EMBL" id="JABAGO010000001">
    <property type="protein sequence ID" value="NME96984.1"/>
    <property type="molecule type" value="Genomic_DNA"/>
</dbReference>
<dbReference type="InterPro" id="IPR036890">
    <property type="entry name" value="HATPase_C_sf"/>
</dbReference>
<dbReference type="Gene3D" id="1.10.287.130">
    <property type="match status" value="1"/>
</dbReference>
<organism evidence="16 17">
    <name type="scientific">Aneurinibacillus aneurinilyticus</name>
    <name type="common">Bacillus aneurinolyticus</name>
    <dbReference type="NCBI Taxonomy" id="1391"/>
    <lineage>
        <taxon>Bacteria</taxon>
        <taxon>Bacillati</taxon>
        <taxon>Bacillota</taxon>
        <taxon>Bacilli</taxon>
        <taxon>Bacillales</taxon>
        <taxon>Paenibacillaceae</taxon>
        <taxon>Aneurinibacillus group</taxon>
        <taxon>Aneurinibacillus</taxon>
    </lineage>
</organism>
<keyword evidence="5" id="KW-0597">Phosphoprotein</keyword>
<dbReference type="InterPro" id="IPR004358">
    <property type="entry name" value="Sig_transdc_His_kin-like_C"/>
</dbReference>
<keyword evidence="8" id="KW-0547">Nucleotide-binding</keyword>
<keyword evidence="6" id="KW-0808">Transferase</keyword>
<evidence type="ECO:0000256" key="7">
    <source>
        <dbReference type="ARBA" id="ARBA00022692"/>
    </source>
</evidence>
<dbReference type="RefSeq" id="WP_168974366.1">
    <property type="nucleotide sequence ID" value="NZ_CAMJCG010000039.1"/>
</dbReference>
<reference evidence="16 17" key="1">
    <citation type="submission" date="2020-04" db="EMBL/GenBank/DDBJ databases">
        <authorList>
            <person name="Hitch T.C.A."/>
            <person name="Wylensek D."/>
            <person name="Clavel T."/>
        </authorList>
    </citation>
    <scope>NUCLEOTIDE SEQUENCE [LARGE SCALE GENOMIC DNA]</scope>
    <source>
        <strain evidence="16 17">WB01_D5_05</strain>
    </source>
</reference>
<dbReference type="CDD" id="cd00082">
    <property type="entry name" value="HisKA"/>
    <property type="match status" value="1"/>
</dbReference>
<dbReference type="InterPro" id="IPR036097">
    <property type="entry name" value="HisK_dim/P_sf"/>
</dbReference>
<name>A0A848CIA9_ANEAE</name>
<evidence type="ECO:0000256" key="3">
    <source>
        <dbReference type="ARBA" id="ARBA00012438"/>
    </source>
</evidence>
<dbReference type="Pfam" id="PF07694">
    <property type="entry name" value="5TM-5TMR_LYT"/>
    <property type="match status" value="1"/>
</dbReference>
<comment type="caution">
    <text evidence="16">The sequence shown here is derived from an EMBL/GenBank/DDBJ whole genome shotgun (WGS) entry which is preliminary data.</text>
</comment>
<dbReference type="InterPro" id="IPR003594">
    <property type="entry name" value="HATPase_dom"/>
</dbReference>
<feature type="transmembrane region" description="Helical" evidence="14">
    <location>
        <begin position="67"/>
        <end position="89"/>
    </location>
</feature>
<dbReference type="Proteomes" id="UP000561326">
    <property type="component" value="Unassembled WGS sequence"/>
</dbReference>
<keyword evidence="10" id="KW-0067">ATP-binding</keyword>
<feature type="domain" description="Histidine kinase" evidence="15">
    <location>
        <begin position="214"/>
        <end position="421"/>
    </location>
</feature>
<dbReference type="InterPro" id="IPR011620">
    <property type="entry name" value="Sig_transdc_His_kinase_LytS_TM"/>
</dbReference>
<keyword evidence="9 16" id="KW-0418">Kinase</keyword>
<accession>A0A848CIA9</accession>
<evidence type="ECO:0000313" key="16">
    <source>
        <dbReference type="EMBL" id="NME96984.1"/>
    </source>
</evidence>
<feature type="transmembrane region" description="Helical" evidence="14">
    <location>
        <begin position="36"/>
        <end position="55"/>
    </location>
</feature>
<dbReference type="InterPro" id="IPR003661">
    <property type="entry name" value="HisK_dim/P_dom"/>
</dbReference>
<dbReference type="EC" id="2.7.13.3" evidence="3"/>
<dbReference type="PRINTS" id="PR00344">
    <property type="entry name" value="BCTRLSENSOR"/>
</dbReference>